<feature type="transmembrane region" description="Helical" evidence="1">
    <location>
        <begin position="162"/>
        <end position="185"/>
    </location>
</feature>
<reference evidence="3" key="1">
    <citation type="submission" date="2015-07" db="EMBL/GenBank/DDBJ databases">
        <title>Transcriptome Assembly of Anthurium amnicola.</title>
        <authorList>
            <person name="Suzuki J."/>
        </authorList>
    </citation>
    <scope>NUCLEOTIDE SEQUENCE</scope>
</reference>
<dbReference type="PANTHER" id="PTHR35410">
    <property type="entry name" value="EXPRESSED PROTEIN"/>
    <property type="match status" value="1"/>
</dbReference>
<gene>
    <name evidence="3" type="primary">SPBC21C3.06_0</name>
    <name evidence="3" type="ORF">g.121052</name>
</gene>
<proteinExistence type="predicted"/>
<evidence type="ECO:0000313" key="3">
    <source>
        <dbReference type="EMBL" id="JAT41484.1"/>
    </source>
</evidence>
<feature type="non-terminal residue" evidence="3">
    <location>
        <position position="1"/>
    </location>
</feature>
<dbReference type="AlphaFoldDB" id="A0A1D1XGF3"/>
<organism evidence="3">
    <name type="scientific">Anthurium amnicola</name>
    <dbReference type="NCBI Taxonomy" id="1678845"/>
    <lineage>
        <taxon>Eukaryota</taxon>
        <taxon>Viridiplantae</taxon>
        <taxon>Streptophyta</taxon>
        <taxon>Embryophyta</taxon>
        <taxon>Tracheophyta</taxon>
        <taxon>Spermatophyta</taxon>
        <taxon>Magnoliopsida</taxon>
        <taxon>Liliopsida</taxon>
        <taxon>Araceae</taxon>
        <taxon>Pothoideae</taxon>
        <taxon>Potheae</taxon>
        <taxon>Anthurium</taxon>
    </lineage>
</organism>
<sequence>KTTFVCCRRCSLSDSHSRQFRLALSPPPRGPGLVVFFRFEGLGVGKELLLRSQSHIPTRPARRQAISAVLRFPSFLSLLRVRCICFSSIRHAYAGDYLTIPGWFSVMLTGHTIGLLEHSESNQLLLQDPVSETDEEAEIFQKVLYRASFKELANHHLQYDTVIWVLISLLLVLAWGVGIIMLVYLPIRRYVLQKDIFSRKLYVTPNEIVYKVIRPSFVPFLGFTKIEKHIPLHLVIDIIIEQGCLQSIYGIHTFRVENISYGKAAPVDELQVQGISDPELLRKVIISEAAKIIQEVGGWKSRTWTDGESTPTRWGSPADVSPVTRFQSPSGKLRMMQAVASARLEPGAVIPSDILLLKLEEVRQSVKKMESLVVGSQAGREDC</sequence>
<dbReference type="Pfam" id="PF24649">
    <property type="entry name" value="DUF7642"/>
    <property type="match status" value="1"/>
</dbReference>
<dbReference type="InterPro" id="IPR056059">
    <property type="entry name" value="DUF7642"/>
</dbReference>
<keyword evidence="1" id="KW-1133">Transmembrane helix</keyword>
<dbReference type="PANTHER" id="PTHR35410:SF2">
    <property type="entry name" value="OS02G0640200 PROTEIN"/>
    <property type="match status" value="1"/>
</dbReference>
<accession>A0A1D1XGF3</accession>
<evidence type="ECO:0000256" key="1">
    <source>
        <dbReference type="SAM" id="Phobius"/>
    </source>
</evidence>
<evidence type="ECO:0000259" key="2">
    <source>
        <dbReference type="Pfam" id="PF24649"/>
    </source>
</evidence>
<feature type="domain" description="DUF7642" evidence="2">
    <location>
        <begin position="194"/>
        <end position="293"/>
    </location>
</feature>
<keyword evidence="1" id="KW-0812">Transmembrane</keyword>
<name>A0A1D1XGF3_9ARAE</name>
<dbReference type="EMBL" id="GDJX01026452">
    <property type="protein sequence ID" value="JAT41484.1"/>
    <property type="molecule type" value="Transcribed_RNA"/>
</dbReference>
<protein>
    <submittedName>
        <fullName evidence="3">Putative membrane protein C21C3.06</fullName>
    </submittedName>
</protein>
<keyword evidence="1" id="KW-0472">Membrane</keyword>